<dbReference type="Pfam" id="PF06271">
    <property type="entry name" value="RDD"/>
    <property type="match status" value="1"/>
</dbReference>
<evidence type="ECO:0000256" key="2">
    <source>
        <dbReference type="ARBA" id="ARBA00022692"/>
    </source>
</evidence>
<evidence type="ECO:0000256" key="3">
    <source>
        <dbReference type="ARBA" id="ARBA00022989"/>
    </source>
</evidence>
<dbReference type="Proteomes" id="UP000744769">
    <property type="component" value="Unassembled WGS sequence"/>
</dbReference>
<feature type="transmembrane region" description="Helical" evidence="5">
    <location>
        <begin position="102"/>
        <end position="127"/>
    </location>
</feature>
<dbReference type="InterPro" id="IPR010432">
    <property type="entry name" value="RDD"/>
</dbReference>
<reference evidence="7" key="1">
    <citation type="submission" date="2020-03" db="EMBL/GenBank/DDBJ databases">
        <title>Draft sequencing of Calidifontibacter sp. DB0510.</title>
        <authorList>
            <person name="Kim D.-U."/>
        </authorList>
    </citation>
    <scope>NUCLEOTIDE SEQUENCE</scope>
    <source>
        <strain evidence="7">DB0510</strain>
    </source>
</reference>
<name>A0A967E9M1_9MICO</name>
<gene>
    <name evidence="7" type="ORF">G9U51_12180</name>
</gene>
<evidence type="ECO:0000259" key="6">
    <source>
        <dbReference type="Pfam" id="PF06271"/>
    </source>
</evidence>
<sequence>MTGEGVLIDSPAASLGVLLVAGLIDVILTMLVLLLLAIVLATSLIRVNEAVGASAVVIVIVLVYLVVPVTIETLSRGRSVGKLVMKLRVVRDDGGPIVFRHAFVRGLIALVEIHMFQGVPAVIAAMVSKRSKRLGDMAAGTYTVREETAMRLQYPPHMPPALQPWAAGADIAPLPDGLALAIRQFLLRSEQLSPSARMAVGSDLLHRTLALVSPPPPAHAPPDSVLAAVLAERRRRDAERLQRDAVTRARLLPPSV</sequence>
<feature type="transmembrane region" description="Helical" evidence="5">
    <location>
        <begin position="12"/>
        <end position="38"/>
    </location>
</feature>
<dbReference type="PANTHER" id="PTHR38480">
    <property type="entry name" value="SLR0254 PROTEIN"/>
    <property type="match status" value="1"/>
</dbReference>
<feature type="transmembrane region" description="Helical" evidence="5">
    <location>
        <begin position="50"/>
        <end position="71"/>
    </location>
</feature>
<comment type="caution">
    <text evidence="7">The sequence shown here is derived from an EMBL/GenBank/DDBJ whole genome shotgun (WGS) entry which is preliminary data.</text>
</comment>
<dbReference type="PANTHER" id="PTHR38480:SF1">
    <property type="entry name" value="SLR0254 PROTEIN"/>
    <property type="match status" value="1"/>
</dbReference>
<keyword evidence="4 5" id="KW-0472">Membrane</keyword>
<comment type="subcellular location">
    <subcellularLocation>
        <location evidence="1">Membrane</location>
        <topology evidence="1">Multi-pass membrane protein</topology>
    </subcellularLocation>
</comment>
<dbReference type="GO" id="GO:0016020">
    <property type="term" value="C:membrane"/>
    <property type="evidence" value="ECO:0007669"/>
    <property type="project" value="UniProtKB-SubCell"/>
</dbReference>
<evidence type="ECO:0000256" key="1">
    <source>
        <dbReference type="ARBA" id="ARBA00004141"/>
    </source>
</evidence>
<protein>
    <submittedName>
        <fullName evidence="7">RDD family protein</fullName>
    </submittedName>
</protein>
<organism evidence="7 8">
    <name type="scientific">Metallococcus carri</name>
    <dbReference type="NCBI Taxonomy" id="1656884"/>
    <lineage>
        <taxon>Bacteria</taxon>
        <taxon>Bacillati</taxon>
        <taxon>Actinomycetota</taxon>
        <taxon>Actinomycetes</taxon>
        <taxon>Micrococcales</taxon>
        <taxon>Dermacoccaceae</taxon>
        <taxon>Metallococcus</taxon>
    </lineage>
</organism>
<accession>A0A967E9M1</accession>
<keyword evidence="8" id="KW-1185">Reference proteome</keyword>
<proteinExistence type="predicted"/>
<evidence type="ECO:0000313" key="8">
    <source>
        <dbReference type="Proteomes" id="UP000744769"/>
    </source>
</evidence>
<keyword evidence="2 5" id="KW-0812">Transmembrane</keyword>
<dbReference type="AlphaFoldDB" id="A0A967E9M1"/>
<evidence type="ECO:0000256" key="4">
    <source>
        <dbReference type="ARBA" id="ARBA00023136"/>
    </source>
</evidence>
<keyword evidence="3 5" id="KW-1133">Transmembrane helix</keyword>
<feature type="domain" description="RDD" evidence="6">
    <location>
        <begin position="19"/>
        <end position="140"/>
    </location>
</feature>
<evidence type="ECO:0000256" key="5">
    <source>
        <dbReference type="SAM" id="Phobius"/>
    </source>
</evidence>
<evidence type="ECO:0000313" key="7">
    <source>
        <dbReference type="EMBL" id="NHN56537.1"/>
    </source>
</evidence>
<dbReference type="EMBL" id="JAAOIV010000009">
    <property type="protein sequence ID" value="NHN56537.1"/>
    <property type="molecule type" value="Genomic_DNA"/>
</dbReference>